<organism evidence="1">
    <name type="scientific">Pseudomonas aeruginosa</name>
    <dbReference type="NCBI Taxonomy" id="287"/>
    <lineage>
        <taxon>Bacteria</taxon>
        <taxon>Pseudomonadati</taxon>
        <taxon>Pseudomonadota</taxon>
        <taxon>Gammaproteobacteria</taxon>
        <taxon>Pseudomonadales</taxon>
        <taxon>Pseudomonadaceae</taxon>
        <taxon>Pseudomonas</taxon>
    </lineage>
</organism>
<dbReference type="AlphaFoldDB" id="A0A0P0AED3"/>
<proteinExistence type="predicted"/>
<name>A0A0P0AED3_PSEAI</name>
<dbReference type="RefSeq" id="WP_019726471.1">
    <property type="nucleotide sequence ID" value="NZ_BSAQ01000005.1"/>
</dbReference>
<protein>
    <submittedName>
        <fullName evidence="1">Uncharacterized protein</fullName>
    </submittedName>
</protein>
<dbReference type="EMBL" id="KT454971">
    <property type="protein sequence ID" value="ALI59396.1"/>
    <property type="molecule type" value="Genomic_DNA"/>
</dbReference>
<accession>A0A0P0AED3</accession>
<dbReference type="PATRIC" id="fig|287.2965.peg.2281"/>
<evidence type="ECO:0000313" key="1">
    <source>
        <dbReference type="EMBL" id="ALI59396.1"/>
    </source>
</evidence>
<gene>
    <name evidence="1" type="ORF">CCBH4851_00698</name>
</gene>
<sequence>MLQTIDRSFIGEGIIHARLYGSQEPFLPLGNCDTFNISFATDRKTLPNYMGGGGNSNVRERVTDVTSSIGMFDLTAENVALVTRSTIQVAPTAAITDEAHTSQGVALELIPFKYLPDLTKPVTVKTAGDVEVAPGTDYLLVPHGIQVLSGGKIDATGIKVSYTPRPSRAVHMLNGSQKELELYIAGLNDAQSGEPFALRPRRVKFGLLQELAVLGQEYAKLTGPAELLADSRVTATDISKFCQMDLAQAA</sequence>
<reference evidence="1" key="1">
    <citation type="submission" date="2015-08" db="EMBL/GenBank/DDBJ databases">
        <title>Pseudomonas aeruginosa strain CCBH4851 chromosome region.</title>
        <authorList>
            <person name="Silveira M.C."/>
            <person name="Carvalho-Assef A.P.D."/>
            <person name="Albano R.M."/>
        </authorList>
    </citation>
    <scope>NUCLEOTIDE SEQUENCE</scope>
    <source>
        <strain evidence="1">CCBH4851</strain>
    </source>
</reference>